<dbReference type="Proteomes" id="UP000429980">
    <property type="component" value="Unassembled WGS sequence"/>
</dbReference>
<keyword evidence="2" id="KW-1185">Reference proteome</keyword>
<comment type="caution">
    <text evidence="1">The sequence shown here is derived from an EMBL/GenBank/DDBJ whole genome shotgun (WGS) entry which is preliminary data.</text>
</comment>
<reference evidence="1 2" key="1">
    <citation type="submission" date="2019-06" db="EMBL/GenBank/DDBJ databases">
        <title>Genome sequence analysis of &gt;100 Bacillus licheniformis strains suggests intrinsic resistance to this species.</title>
        <authorList>
            <person name="Wels M."/>
            <person name="Siezen R.J."/>
            <person name="Johansen E."/>
            <person name="Stuer-Lauridsen B."/>
            <person name="Bjerre K."/>
            <person name="Nielsen B.K.K."/>
        </authorList>
    </citation>
    <scope>NUCLEOTIDE SEQUENCE [LARGE SCALE GENOMIC DNA]</scope>
    <source>
        <strain evidence="1 2">BAC-15381</strain>
    </source>
</reference>
<organism evidence="1 2">
    <name type="scientific">Bacillus paralicheniformis</name>
    <dbReference type="NCBI Taxonomy" id="1648923"/>
    <lineage>
        <taxon>Bacteria</taxon>
        <taxon>Bacillati</taxon>
        <taxon>Bacillota</taxon>
        <taxon>Bacilli</taxon>
        <taxon>Bacillales</taxon>
        <taxon>Bacillaceae</taxon>
        <taxon>Bacillus</taxon>
    </lineage>
</organism>
<protein>
    <submittedName>
        <fullName evidence="1">Uncharacterized protein</fullName>
    </submittedName>
</protein>
<accession>A0ABY3FRH3</accession>
<dbReference type="EMBL" id="NILF01000062">
    <property type="protein sequence ID" value="TWL34878.1"/>
    <property type="molecule type" value="Genomic_DNA"/>
</dbReference>
<name>A0ABY3FRH3_9BACI</name>
<gene>
    <name evidence="1" type="ORF">CHCC15381_3321</name>
</gene>
<evidence type="ECO:0000313" key="1">
    <source>
        <dbReference type="EMBL" id="TWL34878.1"/>
    </source>
</evidence>
<evidence type="ECO:0000313" key="2">
    <source>
        <dbReference type="Proteomes" id="UP000429980"/>
    </source>
</evidence>
<proteinExistence type="predicted"/>
<sequence>MKGCSQKPVSQNVSAGYAALIFYIIDRKRPDVPFYKSGMTSPP</sequence>